<dbReference type="InterPro" id="IPR020845">
    <property type="entry name" value="AMP-binding_CS"/>
</dbReference>
<dbReference type="InterPro" id="IPR036736">
    <property type="entry name" value="ACP-like_sf"/>
</dbReference>
<keyword evidence="1" id="KW-0596">Phosphopantetheine</keyword>
<dbReference type="AlphaFoldDB" id="A0AAX6M8H7"/>
<dbReference type="InterPro" id="IPR013120">
    <property type="entry name" value="FAR_NAD-bd"/>
</dbReference>
<dbReference type="Gene3D" id="3.40.50.12780">
    <property type="entry name" value="N-terminal domain of ligase-like"/>
    <property type="match status" value="1"/>
</dbReference>
<proteinExistence type="predicted"/>
<dbReference type="InterPro" id="IPR051414">
    <property type="entry name" value="Adenylate-forming_Reductase"/>
</dbReference>
<dbReference type="InterPro" id="IPR006162">
    <property type="entry name" value="Ppantetheine_attach_site"/>
</dbReference>
<reference evidence="4 5" key="1">
    <citation type="journal article" date="2024" name="Front Chem Biol">
        <title>Unveiling the potential of Daldinia eschscholtzii MFLUCC 19-0629 through bioactivity and bioinformatics studies for enhanced sustainable agriculture production.</title>
        <authorList>
            <person name="Brooks S."/>
            <person name="Weaver J.A."/>
            <person name="Klomchit A."/>
            <person name="Alharthi S.A."/>
            <person name="Onlamun T."/>
            <person name="Nurani R."/>
            <person name="Vong T.K."/>
            <person name="Alberti F."/>
            <person name="Greco C."/>
        </authorList>
    </citation>
    <scope>NUCLEOTIDE SEQUENCE [LARGE SCALE GENOMIC DNA]</scope>
    <source>
        <strain evidence="4">MFLUCC 19-0629</strain>
    </source>
</reference>
<dbReference type="PROSITE" id="PS00012">
    <property type="entry name" value="PHOSPHOPANTETHEINE"/>
    <property type="match status" value="1"/>
</dbReference>
<dbReference type="InterPro" id="IPR036291">
    <property type="entry name" value="NAD(P)-bd_dom_sf"/>
</dbReference>
<accession>A0AAX6M8H7</accession>
<dbReference type="PROSITE" id="PS00455">
    <property type="entry name" value="AMP_BINDING"/>
    <property type="match status" value="1"/>
</dbReference>
<dbReference type="InterPro" id="IPR042099">
    <property type="entry name" value="ANL_N_sf"/>
</dbReference>
<organism evidence="4 5">
    <name type="scientific">Daldinia eschscholtzii</name>
    <dbReference type="NCBI Taxonomy" id="292717"/>
    <lineage>
        <taxon>Eukaryota</taxon>
        <taxon>Fungi</taxon>
        <taxon>Dikarya</taxon>
        <taxon>Ascomycota</taxon>
        <taxon>Pezizomycotina</taxon>
        <taxon>Sordariomycetes</taxon>
        <taxon>Xylariomycetidae</taxon>
        <taxon>Xylariales</taxon>
        <taxon>Hypoxylaceae</taxon>
        <taxon>Daldinia</taxon>
    </lineage>
</organism>
<dbReference type="PROSITE" id="PS50075">
    <property type="entry name" value="CARRIER"/>
    <property type="match status" value="1"/>
</dbReference>
<dbReference type="Gene3D" id="1.10.1200.10">
    <property type="entry name" value="ACP-like"/>
    <property type="match status" value="1"/>
</dbReference>
<dbReference type="InterPro" id="IPR000873">
    <property type="entry name" value="AMP-dep_synth/lig_dom"/>
</dbReference>
<dbReference type="Pfam" id="PF00501">
    <property type="entry name" value="AMP-binding"/>
    <property type="match status" value="1"/>
</dbReference>
<name>A0AAX6M8H7_9PEZI</name>
<dbReference type="SUPFAM" id="SSF47336">
    <property type="entry name" value="ACP-like"/>
    <property type="match status" value="1"/>
</dbReference>
<dbReference type="PANTHER" id="PTHR43439:SF2">
    <property type="entry name" value="ENZYME, PUTATIVE (JCVI)-RELATED"/>
    <property type="match status" value="1"/>
</dbReference>
<dbReference type="InterPro" id="IPR009081">
    <property type="entry name" value="PP-bd_ACP"/>
</dbReference>
<feature type="domain" description="Carrier" evidence="3">
    <location>
        <begin position="490"/>
        <end position="573"/>
    </location>
</feature>
<dbReference type="Pfam" id="PF00550">
    <property type="entry name" value="PP-binding"/>
    <property type="match status" value="1"/>
</dbReference>
<dbReference type="SUPFAM" id="SSF56801">
    <property type="entry name" value="Acetyl-CoA synthetase-like"/>
    <property type="match status" value="1"/>
</dbReference>
<dbReference type="Proteomes" id="UP001369815">
    <property type="component" value="Unassembled WGS sequence"/>
</dbReference>
<evidence type="ECO:0000313" key="5">
    <source>
        <dbReference type="Proteomes" id="UP001369815"/>
    </source>
</evidence>
<keyword evidence="5" id="KW-1185">Reference proteome</keyword>
<gene>
    <name evidence="4" type="ORF">Daesc_010457</name>
</gene>
<dbReference type="Pfam" id="PF07993">
    <property type="entry name" value="NAD_binding_4"/>
    <property type="match status" value="1"/>
</dbReference>
<keyword evidence="2" id="KW-0597">Phosphoprotein</keyword>
<protein>
    <recommendedName>
        <fullName evidence="3">Carrier domain-containing protein</fullName>
    </recommendedName>
</protein>
<dbReference type="Pfam" id="PF23562">
    <property type="entry name" value="AMP-binding_C_3"/>
    <property type="match status" value="1"/>
</dbReference>
<dbReference type="SUPFAM" id="SSF51735">
    <property type="entry name" value="NAD(P)-binding Rossmann-fold domains"/>
    <property type="match status" value="1"/>
</dbReference>
<sequence>MADIKKGQKLPLHVVKERVADQPEKEWVSIPRGSEPEDGWEKITYRQFGKAINYVAKLITDFAGPSPPGQFPTIAFIALNDSRYVSFAFGAILAGYKALFISPRNSTEGQIKLFQDTDCRFIAHSPEFQGPVDSWKELHDLKGLVIAPERDFYYNDAPSTIEYNKTFEEGEWDPYCVLHTSGSTGFPKPIICRQGWLAAVSLFNDRPPRNGVHMWTVELTRRSKRYIFPKALKKLSVAMFGGGNLTARAGNALVKQGVHLANLISATEAPYPFYFQPNPELWQYFHFDVEMGGMDFRPSDTDKDVYHLFFVRKDRHPGAQGVFYTFPELDEYDSKDMFRPHPTLKDHWKYAGRSDTVIVFSNGEKLNPVTIEEIVTSHPELKGALVVGQDYFQPALILEAHKHPQSEQEEKELIDRVWPLIAHANKESVAHGRIERDFIMFTKPEKPFPRAGKGTIQRGLAVKLYHDEIDELYKKVESEQQANAPSLDVSSEDALIESIKQLFTSRLETPELAPDADFFSAGIDSLQVINASRLLIAGLKAAGVNIDHTALSPRVIYSNPNFKALTSYIYSLVQSGGANTTNEAEQAVQTMKAQFEKYTKDLPVANTNKPAPLDKDQTVIVTGTTGALGSYLLHFLIGDSKVKKVVCLNRSKDGLSKQADSFRERGLNADFSKCEFLQADLSLPDLGVGSGKYNELLGTVDRIIHNGWPVNFNIPLSTFEPHVRGVRHFVDFSAKAAKRVPIIFISSIGTVEFWKGRVPEAQITDFSIPGGNYGRSKMISSLILDEAAKFSGVPTASIRVGQIAGSRNEKGLWNRQEWLPSIIASSVYLGMLPGNMGRFDTVDWMAIEDVANLVLDVAGINEPVPVEKISGYFHSVNPKTITWQDLAPVVKEYYGDRIKKIVDSNEWLAALKASQATTTDVNKNPGIKLIDSYESFFFGGEKTIVFDMERTQEHSKTAKNLEAITPEMMRNWCRQWNF</sequence>
<evidence type="ECO:0000256" key="1">
    <source>
        <dbReference type="ARBA" id="ARBA00022450"/>
    </source>
</evidence>
<dbReference type="PANTHER" id="PTHR43439">
    <property type="entry name" value="PHENYLACETATE-COENZYME A LIGASE"/>
    <property type="match status" value="1"/>
</dbReference>
<evidence type="ECO:0000256" key="2">
    <source>
        <dbReference type="ARBA" id="ARBA00022553"/>
    </source>
</evidence>
<evidence type="ECO:0000313" key="4">
    <source>
        <dbReference type="EMBL" id="KAK6948687.1"/>
    </source>
</evidence>
<dbReference type="Gene3D" id="3.40.50.720">
    <property type="entry name" value="NAD(P)-binding Rossmann-like Domain"/>
    <property type="match status" value="1"/>
</dbReference>
<dbReference type="EMBL" id="JBANMG010000010">
    <property type="protein sequence ID" value="KAK6948687.1"/>
    <property type="molecule type" value="Genomic_DNA"/>
</dbReference>
<evidence type="ECO:0000259" key="3">
    <source>
        <dbReference type="PROSITE" id="PS50075"/>
    </source>
</evidence>
<comment type="caution">
    <text evidence="4">The sequence shown here is derived from an EMBL/GenBank/DDBJ whole genome shotgun (WGS) entry which is preliminary data.</text>
</comment>